<dbReference type="InterPro" id="IPR007374">
    <property type="entry name" value="ASCH_domain"/>
</dbReference>
<comment type="caution">
    <text evidence="2">The sequence shown here is derived from an EMBL/GenBank/DDBJ whole genome shotgun (WGS) entry which is preliminary data.</text>
</comment>
<sequence length="117" mass="13945">MGLIFKKEHIELVLLGVKTQTRRRHKHRLKAGRIYDVKTSWTHRTGHKILITKVYTQRLRDITPEEAAKEGNYTIGEFVYVWMRINGEWNPNEFVVVYEFKVVTQPAHPVRLKGFLW</sequence>
<reference evidence="2 3" key="1">
    <citation type="submission" date="2015-06" db="EMBL/GenBank/DDBJ databases">
        <title>New insights into the roles of widespread benthic archaea in carbon and nitrogen cycling.</title>
        <authorList>
            <person name="Lazar C.S."/>
            <person name="Baker B.J."/>
            <person name="Seitz K.W."/>
            <person name="Hyde A.S."/>
            <person name="Dick G.J."/>
            <person name="Hinrichs K.-U."/>
            <person name="Teske A.P."/>
        </authorList>
    </citation>
    <scope>NUCLEOTIDE SEQUENCE [LARGE SCALE GENOMIC DNA]</scope>
    <source>
        <strain evidence="2">DG-45</strain>
    </source>
</reference>
<evidence type="ECO:0000259" key="1">
    <source>
        <dbReference type="SMART" id="SM01022"/>
    </source>
</evidence>
<dbReference type="InterPro" id="IPR015947">
    <property type="entry name" value="PUA-like_sf"/>
</dbReference>
<dbReference type="AlphaFoldDB" id="A0A0M0BPX6"/>
<evidence type="ECO:0000313" key="3">
    <source>
        <dbReference type="Proteomes" id="UP000037210"/>
    </source>
</evidence>
<accession>A0A0M0BPX6</accession>
<dbReference type="Pfam" id="PF04266">
    <property type="entry name" value="ASCH"/>
    <property type="match status" value="1"/>
</dbReference>
<name>A0A0M0BPX6_9ARCH</name>
<dbReference type="SMART" id="SM01022">
    <property type="entry name" value="ASCH"/>
    <property type="match status" value="1"/>
</dbReference>
<organism evidence="2 3">
    <name type="scientific">miscellaneous Crenarchaeota group-15 archaeon DG-45</name>
    <dbReference type="NCBI Taxonomy" id="1685127"/>
    <lineage>
        <taxon>Archaea</taxon>
        <taxon>Candidatus Bathyarchaeota</taxon>
        <taxon>MCG-15</taxon>
    </lineage>
</organism>
<feature type="domain" description="ASCH" evidence="1">
    <location>
        <begin position="3"/>
        <end position="104"/>
    </location>
</feature>
<dbReference type="SUPFAM" id="SSF88697">
    <property type="entry name" value="PUA domain-like"/>
    <property type="match status" value="1"/>
</dbReference>
<gene>
    <name evidence="2" type="ORF">AC482_03410</name>
</gene>
<dbReference type="Gene3D" id="2.30.130.30">
    <property type="entry name" value="Hypothetical protein"/>
    <property type="match status" value="1"/>
</dbReference>
<proteinExistence type="predicted"/>
<dbReference type="Proteomes" id="UP000037210">
    <property type="component" value="Unassembled WGS sequence"/>
</dbReference>
<evidence type="ECO:0000313" key="2">
    <source>
        <dbReference type="EMBL" id="KON30623.1"/>
    </source>
</evidence>
<protein>
    <recommendedName>
        <fullName evidence="1">ASCH domain-containing protein</fullName>
    </recommendedName>
</protein>
<dbReference type="EMBL" id="LFWZ01000026">
    <property type="protein sequence ID" value="KON30623.1"/>
    <property type="molecule type" value="Genomic_DNA"/>
</dbReference>